<evidence type="ECO:0000256" key="12">
    <source>
        <dbReference type="PROSITE-ProRule" id="PRU00169"/>
    </source>
</evidence>
<dbReference type="Pfam" id="PF03924">
    <property type="entry name" value="CHASE"/>
    <property type="match status" value="1"/>
</dbReference>
<evidence type="ECO:0000259" key="16">
    <source>
        <dbReference type="PROSITE" id="PS50110"/>
    </source>
</evidence>
<comment type="catalytic activity">
    <reaction evidence="1">
        <text>ATP + protein L-histidine = ADP + protein N-phospho-L-histidine.</text>
        <dbReference type="EC" id="2.7.13.3"/>
    </reaction>
</comment>
<evidence type="ECO:0000259" key="17">
    <source>
        <dbReference type="PROSITE" id="PS50839"/>
    </source>
</evidence>
<evidence type="ECO:0000256" key="5">
    <source>
        <dbReference type="ARBA" id="ARBA00022679"/>
    </source>
</evidence>
<feature type="domain" description="Response regulatory" evidence="16">
    <location>
        <begin position="942"/>
        <end position="1074"/>
    </location>
</feature>
<keyword evidence="9 14" id="KW-1133">Transmembrane helix</keyword>
<evidence type="ECO:0000256" key="14">
    <source>
        <dbReference type="SAM" id="Phobius"/>
    </source>
</evidence>
<dbReference type="InterPro" id="IPR036097">
    <property type="entry name" value="HisK_dim/P_sf"/>
</dbReference>
<sequence length="1239" mass="139217">MSMDKLSGLNGRLPGSTKPRKQQESLHVPDSVRKWRVKALLFWLLGALAIGSFGFLLSFGNGPLRTKQKGPEFCEEKVQALLQHFNISKNQLHALASLFSESNQIPSLECTEEPGPEMQMSNAINCALKLLCAKRQEFQQQGRWEAEHLGPNGQCSIQDEGTFRKLDHTVACESIFFLLENEISSCSHHLRKENMLISEAGYRAGCHCKILCLVIRFWWILIGVIASWILYFFGLKFWRKQKHTSVHLEPVPMQRQHVLQLKHQPLPQCPPQGAGMWRKRLLKLFVFLGILMSIWLFWHLNENTFLKRQETLANMCDERARMLQDQFNVSKNHVNALAILVSTFHHGKDPSAINQKTFGEYTERTAFERPLTSGVAYALKVPHSKREQFEMQHGWTIKKMETEDQSLVQDCIPDKLDPAPIKDEYAPVIFAQETVSHIVSIDMMSGKEDRENILRARSSGKGVLTSPFKLLKSNHLGVVLTFAVYKADLPPDATREQRIEATVGYLGASYDVPSLVEKLLHQLASKQTIVVNVYDTTNVSAPVLMYGTVLPDTGLSHISHLDFGDPMRRHEMHCRFKQKPPLAWMAINAAAGVLVIILLIGHIFDAAINRIAKVEEDYHEMMELKVRAEAADVAKSQFLATVSHEIRTPMNGVLGMLQMLMNTTLDESQMDYAQTAHKSGKDLISLINEVLEQAKIESGRLELEAVPFDLRSVIDEVLSLFSGKSTEKGIELAVYVSNQVPEVVVGDPGRFRQIIINLVGNSIKFTNVKGHIFVSVHLAEEARNPLEVNDVVLKQGLNLVQGMLCQNNNTLSGLPVVNRWKSWENFRKLDVHNTEEEPEIIRLLVTVEDTGVGIPPDAQNRIFTPFMQADSSTSRTHGGTGIGLSISKHLVDLMGGEIGFDSKCLIGSAFSFTASFRKGVPSSMDNRWQPYNPTILEFQGWKALVIDERSIRAEVTRYHLQRLSINVYIASRLQSVRCYLSSGNSASVLADLAMVLIDKDVWNEESGIALQHFLKELKRIGGPKIAANLPKVFILATTISPEEHAELKSSGLVDCALMKPLHLSILISSFQEAFGNGKKNQVDRRKPLTLQNLLKGKQILVVDDNKLNRRVAEGILKKYGAIVTCVESGKAAIEMLKPPHAFDACFMDRQMPEMDGFEATRQIRCMERQFNKQIEAEEVSVNGFGNEVKWHTPVLAMTADVMQATKEECLKCGMDGYVSKPFEEEQLYNAVAPFFFESG</sequence>
<evidence type="ECO:0000313" key="18">
    <source>
        <dbReference type="EMBL" id="MBX17392.1"/>
    </source>
</evidence>
<dbReference type="InterPro" id="IPR050956">
    <property type="entry name" value="2C_system_His_kinase"/>
</dbReference>
<keyword evidence="11" id="KW-0675">Receptor</keyword>
<protein>
    <recommendedName>
        <fullName evidence="3">histidine kinase</fullName>
        <ecNumber evidence="3">2.7.13.3</ecNumber>
    </recommendedName>
</protein>
<evidence type="ECO:0000256" key="9">
    <source>
        <dbReference type="ARBA" id="ARBA00022989"/>
    </source>
</evidence>
<dbReference type="CDD" id="cd00082">
    <property type="entry name" value="HisKA"/>
    <property type="match status" value="1"/>
</dbReference>
<feature type="transmembrane region" description="Helical" evidence="14">
    <location>
        <begin position="582"/>
        <end position="604"/>
    </location>
</feature>
<dbReference type="PANTHER" id="PTHR43719">
    <property type="entry name" value="TWO-COMPONENT HISTIDINE KINASE"/>
    <property type="match status" value="1"/>
</dbReference>
<dbReference type="PROSITE" id="PS50110">
    <property type="entry name" value="RESPONSE_REGULATORY"/>
    <property type="match status" value="2"/>
</dbReference>
<dbReference type="Gene3D" id="1.10.287.130">
    <property type="match status" value="1"/>
</dbReference>
<dbReference type="InterPro" id="IPR003661">
    <property type="entry name" value="HisK_dim/P_dom"/>
</dbReference>
<feature type="domain" description="CHASE" evidence="17">
    <location>
        <begin position="349"/>
        <end position="573"/>
    </location>
</feature>
<keyword evidence="6 14" id="KW-0812">Transmembrane</keyword>
<keyword evidence="7" id="KW-0418">Kinase</keyword>
<dbReference type="GO" id="GO:0033554">
    <property type="term" value="P:cellular response to stress"/>
    <property type="evidence" value="ECO:0007669"/>
    <property type="project" value="UniProtKB-ARBA"/>
</dbReference>
<dbReference type="PROSITE" id="PS50839">
    <property type="entry name" value="CHASE"/>
    <property type="match status" value="1"/>
</dbReference>
<evidence type="ECO:0000256" key="2">
    <source>
        <dbReference type="ARBA" id="ARBA00004477"/>
    </source>
</evidence>
<feature type="domain" description="Histidine kinase" evidence="15">
    <location>
        <begin position="641"/>
        <end position="918"/>
    </location>
</feature>
<dbReference type="EMBL" id="GGEC01036908">
    <property type="protein sequence ID" value="MBX17392.1"/>
    <property type="molecule type" value="Transcribed_RNA"/>
</dbReference>
<dbReference type="InterPro" id="IPR056839">
    <property type="entry name" value="Receiver_AHK4/CRE1_1st"/>
</dbReference>
<dbReference type="Pfam" id="PF00072">
    <property type="entry name" value="Response_reg"/>
    <property type="match status" value="1"/>
</dbReference>
<evidence type="ECO:0000256" key="11">
    <source>
        <dbReference type="ARBA" id="ARBA00023170"/>
    </source>
</evidence>
<dbReference type="SUPFAM" id="SSF55874">
    <property type="entry name" value="ATPase domain of HSP90 chaperone/DNA topoisomerase II/histidine kinase"/>
    <property type="match status" value="1"/>
</dbReference>
<evidence type="ECO:0000256" key="13">
    <source>
        <dbReference type="SAM" id="MobiDB-lite"/>
    </source>
</evidence>
<proteinExistence type="predicted"/>
<dbReference type="InterPro" id="IPR004358">
    <property type="entry name" value="Sig_transdc_His_kin-like_C"/>
</dbReference>
<comment type="subcellular location">
    <subcellularLocation>
        <location evidence="2">Endoplasmic reticulum membrane</location>
        <topology evidence="2">Multi-pass membrane protein</topology>
    </subcellularLocation>
</comment>
<dbReference type="GO" id="GO:0009884">
    <property type="term" value="F:cytokinin receptor activity"/>
    <property type="evidence" value="ECO:0007669"/>
    <property type="project" value="UniProtKB-ARBA"/>
</dbReference>
<dbReference type="Gene3D" id="3.30.565.10">
    <property type="entry name" value="Histidine kinase-like ATPase, C-terminal domain"/>
    <property type="match status" value="1"/>
</dbReference>
<evidence type="ECO:0000256" key="4">
    <source>
        <dbReference type="ARBA" id="ARBA00022553"/>
    </source>
</evidence>
<dbReference type="FunFam" id="3.30.450.350:FF:000001">
    <property type="entry name" value="Histidine kinase 4"/>
    <property type="match status" value="1"/>
</dbReference>
<dbReference type="SUPFAM" id="SSF47384">
    <property type="entry name" value="Homodimeric domain of signal transducing histidine kinase"/>
    <property type="match status" value="1"/>
</dbReference>
<evidence type="ECO:0000256" key="8">
    <source>
        <dbReference type="ARBA" id="ARBA00022824"/>
    </source>
</evidence>
<dbReference type="Gene3D" id="3.30.450.350">
    <property type="entry name" value="CHASE domain"/>
    <property type="match status" value="1"/>
</dbReference>
<evidence type="ECO:0000256" key="6">
    <source>
        <dbReference type="ARBA" id="ARBA00022692"/>
    </source>
</evidence>
<keyword evidence="5" id="KW-0808">Transferase</keyword>
<dbReference type="Gene3D" id="6.10.250.1190">
    <property type="match status" value="2"/>
</dbReference>
<dbReference type="GO" id="GO:0005789">
    <property type="term" value="C:endoplasmic reticulum membrane"/>
    <property type="evidence" value="ECO:0007669"/>
    <property type="project" value="UniProtKB-SubCell"/>
</dbReference>
<dbReference type="SMART" id="SM00387">
    <property type="entry name" value="HATPase_c"/>
    <property type="match status" value="1"/>
</dbReference>
<dbReference type="InterPro" id="IPR005467">
    <property type="entry name" value="His_kinase_dom"/>
</dbReference>
<dbReference type="SMART" id="SM01079">
    <property type="entry name" value="CHASE"/>
    <property type="match status" value="1"/>
</dbReference>
<dbReference type="GO" id="GO:0000155">
    <property type="term" value="F:phosphorelay sensor kinase activity"/>
    <property type="evidence" value="ECO:0007669"/>
    <property type="project" value="InterPro"/>
</dbReference>
<name>A0A2P2LHD6_RHIMU</name>
<dbReference type="SUPFAM" id="SSF52172">
    <property type="entry name" value="CheY-like"/>
    <property type="match status" value="2"/>
</dbReference>
<feature type="domain" description="Response regulatory" evidence="16">
    <location>
        <begin position="1098"/>
        <end position="1235"/>
    </location>
</feature>
<dbReference type="PRINTS" id="PR00344">
    <property type="entry name" value="BCTRLSENSOR"/>
</dbReference>
<accession>A0A2P2LHD6</accession>
<evidence type="ECO:0000259" key="15">
    <source>
        <dbReference type="PROSITE" id="PS50109"/>
    </source>
</evidence>
<feature type="region of interest" description="Disordered" evidence="13">
    <location>
        <begin position="1"/>
        <end position="27"/>
    </location>
</feature>
<dbReference type="CDD" id="cd16922">
    <property type="entry name" value="HATPase_EvgS-ArcB-TorS-like"/>
    <property type="match status" value="1"/>
</dbReference>
<keyword evidence="10 14" id="KW-0472">Membrane</keyword>
<feature type="transmembrane region" description="Helical" evidence="14">
    <location>
        <begin position="217"/>
        <end position="238"/>
    </location>
</feature>
<dbReference type="InterPro" id="IPR011006">
    <property type="entry name" value="CheY-like_superfamily"/>
</dbReference>
<dbReference type="GO" id="GO:1901701">
    <property type="term" value="P:cellular response to oxygen-containing compound"/>
    <property type="evidence" value="ECO:0007669"/>
    <property type="project" value="UniProtKB-ARBA"/>
</dbReference>
<dbReference type="PANTHER" id="PTHR43719:SF35">
    <property type="entry name" value="HISTIDINE KINASE 2"/>
    <property type="match status" value="1"/>
</dbReference>
<dbReference type="Pfam" id="PF02518">
    <property type="entry name" value="HATPase_c"/>
    <property type="match status" value="1"/>
</dbReference>
<dbReference type="EC" id="2.7.13.3" evidence="3"/>
<dbReference type="GO" id="GO:0043424">
    <property type="term" value="F:protein histidine kinase binding"/>
    <property type="evidence" value="ECO:0007669"/>
    <property type="project" value="UniProtKB-ARBA"/>
</dbReference>
<dbReference type="Pfam" id="PF24896">
    <property type="entry name" value="Receiver_CRE1"/>
    <property type="match status" value="1"/>
</dbReference>
<dbReference type="InterPro" id="IPR003594">
    <property type="entry name" value="HATPase_dom"/>
</dbReference>
<dbReference type="Gene3D" id="3.40.50.2300">
    <property type="match status" value="1"/>
</dbReference>
<dbReference type="Pfam" id="PF00512">
    <property type="entry name" value="HisKA"/>
    <property type="match status" value="1"/>
</dbReference>
<organism evidence="18">
    <name type="scientific">Rhizophora mucronata</name>
    <name type="common">Asiatic mangrove</name>
    <dbReference type="NCBI Taxonomy" id="61149"/>
    <lineage>
        <taxon>Eukaryota</taxon>
        <taxon>Viridiplantae</taxon>
        <taxon>Streptophyta</taxon>
        <taxon>Embryophyta</taxon>
        <taxon>Tracheophyta</taxon>
        <taxon>Spermatophyta</taxon>
        <taxon>Magnoliopsida</taxon>
        <taxon>eudicotyledons</taxon>
        <taxon>Gunneridae</taxon>
        <taxon>Pentapetalae</taxon>
        <taxon>rosids</taxon>
        <taxon>fabids</taxon>
        <taxon>Malpighiales</taxon>
        <taxon>Rhizophoraceae</taxon>
        <taxon>Rhizophora</taxon>
    </lineage>
</organism>
<keyword evidence="8" id="KW-0256">Endoplasmic reticulum</keyword>
<dbReference type="CDD" id="cd17546">
    <property type="entry name" value="REC_hyHK_CKI1_RcsC-like"/>
    <property type="match status" value="1"/>
</dbReference>
<dbReference type="PROSITE" id="PS50109">
    <property type="entry name" value="HIS_KIN"/>
    <property type="match status" value="1"/>
</dbReference>
<feature type="modified residue" description="4-aspartylphosphate" evidence="12">
    <location>
        <position position="1148"/>
    </location>
</feature>
<dbReference type="GO" id="GO:0009414">
    <property type="term" value="P:response to water deprivation"/>
    <property type="evidence" value="ECO:0007669"/>
    <property type="project" value="UniProtKB-ARBA"/>
</dbReference>
<dbReference type="InterPro" id="IPR042240">
    <property type="entry name" value="CHASE_sf"/>
</dbReference>
<feature type="modified residue" description="4-aspartylphosphate" evidence="12">
    <location>
        <position position="998"/>
    </location>
</feature>
<feature type="transmembrane region" description="Helical" evidence="14">
    <location>
        <begin position="281"/>
        <end position="300"/>
    </location>
</feature>
<dbReference type="EMBL" id="GGEC01036909">
    <property type="protein sequence ID" value="MBX17393.1"/>
    <property type="molecule type" value="Transcribed_RNA"/>
</dbReference>
<reference evidence="18" key="1">
    <citation type="submission" date="2018-02" db="EMBL/GenBank/DDBJ databases">
        <title>Rhizophora mucronata_Transcriptome.</title>
        <authorList>
            <person name="Meera S.P."/>
            <person name="Sreeshan A."/>
            <person name="Augustine A."/>
        </authorList>
    </citation>
    <scope>NUCLEOTIDE SEQUENCE</scope>
    <source>
        <tissue evidence="18">Leaf</tissue>
    </source>
</reference>
<dbReference type="InterPro" id="IPR036890">
    <property type="entry name" value="HATPase_C_sf"/>
</dbReference>
<dbReference type="GO" id="GO:0006970">
    <property type="term" value="P:response to osmotic stress"/>
    <property type="evidence" value="ECO:0007669"/>
    <property type="project" value="UniProtKB-ARBA"/>
</dbReference>
<evidence type="ECO:0000256" key="10">
    <source>
        <dbReference type="ARBA" id="ARBA00023136"/>
    </source>
</evidence>
<dbReference type="SMART" id="SM00388">
    <property type="entry name" value="HisKA"/>
    <property type="match status" value="1"/>
</dbReference>
<evidence type="ECO:0000256" key="7">
    <source>
        <dbReference type="ARBA" id="ARBA00022777"/>
    </source>
</evidence>
<dbReference type="GO" id="GO:0010029">
    <property type="term" value="P:regulation of seed germination"/>
    <property type="evidence" value="ECO:0007669"/>
    <property type="project" value="UniProtKB-ARBA"/>
</dbReference>
<keyword evidence="4 12" id="KW-0597">Phosphoprotein</keyword>
<feature type="transmembrane region" description="Helical" evidence="14">
    <location>
        <begin position="40"/>
        <end position="59"/>
    </location>
</feature>
<dbReference type="GO" id="GO:0048831">
    <property type="term" value="P:regulation of shoot system development"/>
    <property type="evidence" value="ECO:0007669"/>
    <property type="project" value="UniProtKB-ARBA"/>
</dbReference>
<dbReference type="SMART" id="SM00448">
    <property type="entry name" value="REC"/>
    <property type="match status" value="1"/>
</dbReference>
<dbReference type="AlphaFoldDB" id="A0A2P2LHD6"/>
<dbReference type="FunFam" id="1.10.287.130:FF:000015">
    <property type="entry name" value="Histidine kinase 4"/>
    <property type="match status" value="1"/>
</dbReference>
<dbReference type="GO" id="GO:0048509">
    <property type="term" value="P:regulation of meristem development"/>
    <property type="evidence" value="ECO:0007669"/>
    <property type="project" value="UniProtKB-ARBA"/>
</dbReference>
<dbReference type="InterPro" id="IPR001789">
    <property type="entry name" value="Sig_transdc_resp-reg_receiver"/>
</dbReference>
<evidence type="ECO:0000256" key="3">
    <source>
        <dbReference type="ARBA" id="ARBA00012438"/>
    </source>
</evidence>
<dbReference type="GO" id="GO:0005634">
    <property type="term" value="C:nucleus"/>
    <property type="evidence" value="ECO:0007669"/>
    <property type="project" value="TreeGrafter"/>
</dbReference>
<evidence type="ECO:0000256" key="1">
    <source>
        <dbReference type="ARBA" id="ARBA00000085"/>
    </source>
</evidence>
<dbReference type="InterPro" id="IPR006189">
    <property type="entry name" value="CHASE_dom"/>
</dbReference>